<dbReference type="Pfam" id="PF00717">
    <property type="entry name" value="Peptidase_S24"/>
    <property type="match status" value="1"/>
</dbReference>
<comment type="caution">
    <text evidence="9">The sequence shown here is derived from an EMBL/GenBank/DDBJ whole genome shotgun (WGS) entry which is preliminary data.</text>
</comment>
<proteinExistence type="inferred from homology"/>
<keyword evidence="5" id="KW-0234">DNA repair</keyword>
<dbReference type="Gene3D" id="2.10.109.10">
    <property type="entry name" value="Umud Fragment, subunit A"/>
    <property type="match status" value="1"/>
</dbReference>
<keyword evidence="3 7" id="KW-0378">Hydrolase</keyword>
<dbReference type="PRINTS" id="PR00726">
    <property type="entry name" value="LEXASERPTASE"/>
</dbReference>
<dbReference type="GO" id="GO:0009432">
    <property type="term" value="P:SOS response"/>
    <property type="evidence" value="ECO:0007669"/>
    <property type="project" value="UniProtKB-KW"/>
</dbReference>
<dbReference type="InterPro" id="IPR039418">
    <property type="entry name" value="LexA-like"/>
</dbReference>
<feature type="domain" description="Peptidase S24/S26A/S26B/S26C" evidence="8">
    <location>
        <begin position="79"/>
        <end position="192"/>
    </location>
</feature>
<protein>
    <submittedName>
        <fullName evidence="9">Repressor LexA</fullName>
    </submittedName>
</protein>
<dbReference type="Proteomes" id="UP000195326">
    <property type="component" value="Unassembled WGS sequence"/>
</dbReference>
<dbReference type="GO" id="GO:0016787">
    <property type="term" value="F:hydrolase activity"/>
    <property type="evidence" value="ECO:0007669"/>
    <property type="project" value="UniProtKB-KW"/>
</dbReference>
<dbReference type="InterPro" id="IPR006197">
    <property type="entry name" value="Peptidase_S24_LexA"/>
</dbReference>
<evidence type="ECO:0000313" key="9">
    <source>
        <dbReference type="EMBL" id="OUP60871.1"/>
    </source>
</evidence>
<dbReference type="InterPro" id="IPR036388">
    <property type="entry name" value="WH-like_DNA-bd_sf"/>
</dbReference>
<dbReference type="GO" id="GO:0006281">
    <property type="term" value="P:DNA repair"/>
    <property type="evidence" value="ECO:0007669"/>
    <property type="project" value="UniProtKB-KW"/>
</dbReference>
<dbReference type="AlphaFoldDB" id="A0A1Y4M0K0"/>
<dbReference type="CDD" id="cd06529">
    <property type="entry name" value="S24_LexA-like"/>
    <property type="match status" value="1"/>
</dbReference>
<keyword evidence="4 7" id="KW-0068">Autocatalytic cleavage</keyword>
<dbReference type="InterPro" id="IPR050077">
    <property type="entry name" value="LexA_repressor"/>
</dbReference>
<keyword evidence="2" id="KW-0227">DNA damage</keyword>
<evidence type="ECO:0000256" key="1">
    <source>
        <dbReference type="ARBA" id="ARBA00007484"/>
    </source>
</evidence>
<dbReference type="InterPro" id="IPR036286">
    <property type="entry name" value="LexA/Signal_pep-like_sf"/>
</dbReference>
<evidence type="ECO:0000313" key="10">
    <source>
        <dbReference type="Proteomes" id="UP000195326"/>
    </source>
</evidence>
<evidence type="ECO:0000256" key="3">
    <source>
        <dbReference type="ARBA" id="ARBA00022801"/>
    </source>
</evidence>
<dbReference type="PANTHER" id="PTHR33516">
    <property type="entry name" value="LEXA REPRESSOR"/>
    <property type="match status" value="1"/>
</dbReference>
<dbReference type="GO" id="GO:0003677">
    <property type="term" value="F:DNA binding"/>
    <property type="evidence" value="ECO:0007669"/>
    <property type="project" value="InterPro"/>
</dbReference>
<dbReference type="GO" id="GO:0006355">
    <property type="term" value="P:regulation of DNA-templated transcription"/>
    <property type="evidence" value="ECO:0007669"/>
    <property type="project" value="InterPro"/>
</dbReference>
<dbReference type="PANTHER" id="PTHR33516:SF2">
    <property type="entry name" value="LEXA REPRESSOR-RELATED"/>
    <property type="match status" value="1"/>
</dbReference>
<organism evidence="9 10">
    <name type="scientific">Butyricicoccus pullicaecorum</name>
    <dbReference type="NCBI Taxonomy" id="501571"/>
    <lineage>
        <taxon>Bacteria</taxon>
        <taxon>Bacillati</taxon>
        <taxon>Bacillota</taxon>
        <taxon>Clostridia</taxon>
        <taxon>Eubacteriales</taxon>
        <taxon>Butyricicoccaceae</taxon>
        <taxon>Butyricicoccus</taxon>
    </lineage>
</organism>
<dbReference type="InterPro" id="IPR015927">
    <property type="entry name" value="Peptidase_S24_S26A/B/C"/>
</dbReference>
<dbReference type="EMBL" id="NFKL01000001">
    <property type="protein sequence ID" value="OUP60871.1"/>
    <property type="molecule type" value="Genomic_DNA"/>
</dbReference>
<evidence type="ECO:0000256" key="4">
    <source>
        <dbReference type="ARBA" id="ARBA00022813"/>
    </source>
</evidence>
<dbReference type="RefSeq" id="WP_087414090.1">
    <property type="nucleotide sequence ID" value="NZ_NFKL01000001.1"/>
</dbReference>
<reference evidence="10" key="1">
    <citation type="submission" date="2017-04" db="EMBL/GenBank/DDBJ databases">
        <title>Function of individual gut microbiota members based on whole genome sequencing of pure cultures obtained from chicken caecum.</title>
        <authorList>
            <person name="Medvecky M."/>
            <person name="Cejkova D."/>
            <person name="Polansky O."/>
            <person name="Karasova D."/>
            <person name="Kubasova T."/>
            <person name="Cizek A."/>
            <person name="Rychlik I."/>
        </authorList>
    </citation>
    <scope>NUCLEOTIDE SEQUENCE [LARGE SCALE GENOMIC DNA]</scope>
    <source>
        <strain evidence="10">An179</strain>
    </source>
</reference>
<comment type="similarity">
    <text evidence="1 7">Belongs to the peptidase S24 family.</text>
</comment>
<dbReference type="SUPFAM" id="SSF51306">
    <property type="entry name" value="LexA/Signal peptidase"/>
    <property type="match status" value="1"/>
</dbReference>
<evidence type="ECO:0000256" key="7">
    <source>
        <dbReference type="RuleBase" id="RU003991"/>
    </source>
</evidence>
<sequence length="199" mass="22382">MRHKDPELMNRIRDFAEGFYLTEGHSPSTTEIGEAVGIARGTAYKYLVAMDERGMISYDGTEIMTEKIERLTATRGAEVYTGSIPCGTPETVEAMVEDYVSLPVSIFGPDEMYILRTRGDSMIEAGIEEGDYVVIKKQPTANIGEIVVALHDNENTLKTLRYDRKRRKYILHPENSEMEDIVVDDLTIQGVAKFVIKPL</sequence>
<accession>A0A1Y4M0K0</accession>
<gene>
    <name evidence="9" type="ORF">B5F15_01250</name>
</gene>
<evidence type="ECO:0000256" key="2">
    <source>
        <dbReference type="ARBA" id="ARBA00022763"/>
    </source>
</evidence>
<evidence type="ECO:0000256" key="6">
    <source>
        <dbReference type="ARBA" id="ARBA00023236"/>
    </source>
</evidence>
<dbReference type="Gene3D" id="1.10.10.10">
    <property type="entry name" value="Winged helix-like DNA-binding domain superfamily/Winged helix DNA-binding domain"/>
    <property type="match status" value="1"/>
</dbReference>
<evidence type="ECO:0000259" key="8">
    <source>
        <dbReference type="Pfam" id="PF00717"/>
    </source>
</evidence>
<keyword evidence="6" id="KW-0742">SOS response</keyword>
<evidence type="ECO:0000256" key="5">
    <source>
        <dbReference type="ARBA" id="ARBA00023204"/>
    </source>
</evidence>
<name>A0A1Y4M0K0_9FIRM</name>